<keyword evidence="2" id="KW-1185">Reference proteome</keyword>
<dbReference type="RefSeq" id="WP_119053449.1">
    <property type="nucleotide sequence ID" value="NZ_CP032157.1"/>
</dbReference>
<dbReference type="EMBL" id="CP032157">
    <property type="protein sequence ID" value="AXY77576.1"/>
    <property type="molecule type" value="Genomic_DNA"/>
</dbReference>
<proteinExistence type="predicted"/>
<organism evidence="1 2">
    <name type="scientific">Paraflavitalea soli</name>
    <dbReference type="NCBI Taxonomy" id="2315862"/>
    <lineage>
        <taxon>Bacteria</taxon>
        <taxon>Pseudomonadati</taxon>
        <taxon>Bacteroidota</taxon>
        <taxon>Chitinophagia</taxon>
        <taxon>Chitinophagales</taxon>
        <taxon>Chitinophagaceae</taxon>
        <taxon>Paraflavitalea</taxon>
    </lineage>
</organism>
<evidence type="ECO:0000313" key="1">
    <source>
        <dbReference type="EMBL" id="AXY77576.1"/>
    </source>
</evidence>
<dbReference type="Proteomes" id="UP000263900">
    <property type="component" value="Chromosome"/>
</dbReference>
<dbReference type="AlphaFoldDB" id="A0A3B7MX24"/>
<name>A0A3B7MX24_9BACT</name>
<protein>
    <submittedName>
        <fullName evidence="1">Uncharacterized protein</fullName>
    </submittedName>
</protein>
<gene>
    <name evidence="1" type="ORF">D3H65_27920</name>
</gene>
<dbReference type="KEGG" id="pseg:D3H65_27920"/>
<evidence type="ECO:0000313" key="2">
    <source>
        <dbReference type="Proteomes" id="UP000263900"/>
    </source>
</evidence>
<accession>A0A3B7MX24</accession>
<sequence>MEKRCVAQLNGENHSTGYLQCTDQLATVYDIKAENDPGYGLAPLAVQIFKGYQGNGGLPYNVAGR</sequence>
<reference evidence="1 2" key="1">
    <citation type="submission" date="2018-09" db="EMBL/GenBank/DDBJ databases">
        <title>Genome sequencing of strain 6GH32-13.</title>
        <authorList>
            <person name="Weon H.-Y."/>
            <person name="Heo J."/>
            <person name="Kwon S.-W."/>
        </authorList>
    </citation>
    <scope>NUCLEOTIDE SEQUENCE [LARGE SCALE GENOMIC DNA]</scope>
    <source>
        <strain evidence="1 2">5GH32-13</strain>
    </source>
</reference>